<feature type="chain" id="PRO_5043633236" description="PE-PGRS family protein" evidence="2">
    <location>
        <begin position="17"/>
        <end position="435"/>
    </location>
</feature>
<comment type="caution">
    <text evidence="3">The sequence shown here is derived from an EMBL/GenBank/DDBJ whole genome shotgun (WGS) entry which is preliminary data.</text>
</comment>
<reference evidence="3" key="1">
    <citation type="submission" date="2020-07" db="EMBL/GenBank/DDBJ databases">
        <authorList>
            <person name="Pettersson B.M.F."/>
            <person name="Behra P.R.K."/>
            <person name="Ramesh M."/>
            <person name="Das S."/>
            <person name="Dasgupta S."/>
            <person name="Kirsebom L.A."/>
        </authorList>
    </citation>
    <scope>NUCLEOTIDE SEQUENCE</scope>
    <source>
        <strain evidence="3">DSM 44242</strain>
    </source>
</reference>
<accession>A0AAW5T1C8</accession>
<evidence type="ECO:0000313" key="4">
    <source>
        <dbReference type="EMBL" id="MEX3737487.1"/>
    </source>
</evidence>
<protein>
    <recommendedName>
        <fullName evidence="7">PE-PGRS family protein</fullName>
    </recommendedName>
</protein>
<evidence type="ECO:0008006" key="7">
    <source>
        <dbReference type="Google" id="ProtNLM"/>
    </source>
</evidence>
<dbReference type="EMBL" id="JACKVC010000016">
    <property type="protein sequence ID" value="MCV7389225.1"/>
    <property type="molecule type" value="Genomic_DNA"/>
</dbReference>
<dbReference type="AlphaFoldDB" id="A0AAW5T1C8"/>
<evidence type="ECO:0000313" key="5">
    <source>
        <dbReference type="Proteomes" id="UP001141659"/>
    </source>
</evidence>
<gene>
    <name evidence="4" type="ORF">ABFW12_04495</name>
    <name evidence="3" type="ORF">H5P34_14305</name>
</gene>
<dbReference type="EMBL" id="JBDLOU010000006">
    <property type="protein sequence ID" value="MEX3737487.1"/>
    <property type="molecule type" value="Genomic_DNA"/>
</dbReference>
<feature type="region of interest" description="Disordered" evidence="1">
    <location>
        <begin position="344"/>
        <end position="392"/>
    </location>
</feature>
<evidence type="ECO:0000256" key="1">
    <source>
        <dbReference type="SAM" id="MobiDB-lite"/>
    </source>
</evidence>
<feature type="region of interest" description="Disordered" evidence="1">
    <location>
        <begin position="415"/>
        <end position="435"/>
    </location>
</feature>
<feature type="compositionally biased region" description="Basic and acidic residues" evidence="1">
    <location>
        <begin position="383"/>
        <end position="392"/>
    </location>
</feature>
<reference evidence="4 6" key="3">
    <citation type="submission" date="2024-04" db="EMBL/GenBank/DDBJ databases">
        <title>Genomic Markers of Mycobacteria.</title>
        <authorList>
            <person name="Soliman M.S."/>
            <person name="Elkholy A."/>
            <person name="Soliman N.S."/>
            <person name="Abbas A."/>
            <person name="Khayrat S."/>
            <person name="Shawky S."/>
        </authorList>
    </citation>
    <scope>NUCLEOTIDE SEQUENCE [LARGE SCALE GENOMIC DNA]</scope>
    <source>
        <strain evidence="4 6">Egy-CU-AM5</strain>
    </source>
</reference>
<feature type="signal peptide" evidence="2">
    <location>
        <begin position="1"/>
        <end position="16"/>
    </location>
</feature>
<organism evidence="3 5">
    <name type="scientific">Mycolicibacterium porcinum</name>
    <dbReference type="NCBI Taxonomy" id="39693"/>
    <lineage>
        <taxon>Bacteria</taxon>
        <taxon>Bacillati</taxon>
        <taxon>Actinomycetota</taxon>
        <taxon>Actinomycetes</taxon>
        <taxon>Mycobacteriales</taxon>
        <taxon>Mycobacteriaceae</taxon>
        <taxon>Mycolicibacterium</taxon>
    </lineage>
</organism>
<keyword evidence="2" id="KW-0732">Signal</keyword>
<feature type="compositionally biased region" description="Low complexity" evidence="1">
    <location>
        <begin position="358"/>
        <end position="374"/>
    </location>
</feature>
<proteinExistence type="predicted"/>
<evidence type="ECO:0000313" key="6">
    <source>
        <dbReference type="Proteomes" id="UP001558474"/>
    </source>
</evidence>
<dbReference type="Proteomes" id="UP001141659">
    <property type="component" value="Unassembled WGS sequence"/>
</dbReference>
<dbReference type="Proteomes" id="UP001558474">
    <property type="component" value="Unassembled WGS sequence"/>
</dbReference>
<evidence type="ECO:0000313" key="3">
    <source>
        <dbReference type="EMBL" id="MCV7389225.1"/>
    </source>
</evidence>
<dbReference type="RefSeq" id="WP_036440620.1">
    <property type="nucleotide sequence ID" value="NZ_JACKVC010000016.1"/>
</dbReference>
<sequence>MQVSVRSYLTAGVALAGAGAIALSPVNPVDPHVRDLHPVTVSNSAVSLTATVDPITWYTNVFQRTAANAQNLVNVFNANPAPLLATIVANQTKNGTAVATALQAFLEKAATNAETAVPAAFETIGTDLAELDVEGALNTLLNLPIGVLGGPGGFLGVMSNVLPVTTAIKDSIVNPLANAQKAVIALWGNGLLKGVSILLTAESIFAPLMSGVGSVGTAIQDVIDAGKEGDPVGVASAIINAPATIADGVLNGGYGPTINALLVFHYPGLLSGNQVRLPLNLGNITGPIQGLVNARDAVVKALGGTLNPVPTPVPVPPIVTADTAAPASLDAAPVSALRAAPGETVAGDGVADSDSDSDSAPAPASDSPKALSAPRVKAAVAKPSDRIGKSVKEIGDKAASDLKSGLKKIGDNVTKALKAKPGKHRAGGSSARSES</sequence>
<feature type="compositionally biased region" description="Basic residues" evidence="1">
    <location>
        <begin position="417"/>
        <end position="426"/>
    </location>
</feature>
<evidence type="ECO:0000256" key="2">
    <source>
        <dbReference type="SAM" id="SignalP"/>
    </source>
</evidence>
<reference evidence="3" key="2">
    <citation type="journal article" date="2022" name="BMC Genomics">
        <title>Comparative genome analysis of mycobacteria focusing on tRNA and non-coding RNA.</title>
        <authorList>
            <person name="Behra P.R.K."/>
            <person name="Pettersson B.M.F."/>
            <person name="Ramesh M."/>
            <person name="Das S."/>
            <person name="Dasgupta S."/>
            <person name="Kirsebom L.A."/>
        </authorList>
    </citation>
    <scope>NUCLEOTIDE SEQUENCE</scope>
    <source>
        <strain evidence="3">DSM 44242</strain>
    </source>
</reference>
<name>A0AAW5T1C8_9MYCO</name>
<keyword evidence="6" id="KW-1185">Reference proteome</keyword>